<sequence>MNILKPGLNCMGIYDADETGVLVDAENYYRAFYHTALAARSYLLMAGWQFDSEVRLLRGTDEQDALGGGRFLRFLDRLCERNPDLQVYILAWDFSAVFSLEREWFQGVIFNWTSNKRIHFRFDSSHAPGATHHQKFVIADGALAYLGGMDICSSRWDDRHHMKENPERIDVDGHRYGSYHDIQTYHTGPVVQVLLALFRQRWRDSGAGELKLPEAGTLVPTVPSGAFKMPTTKVAISRTVAPTPPTTPPEIQEIRRLFVDAIMSAQSLIYLENQYFSSQAIFWSLVARMSMPERPRLQIILMLPDRLPLTEELFLGLPQIRMIRSLQRVAEKTGHMLSVYSSAQADHDVRQMTFIHSKLLLIDDRFLTIGSANATNRSMGLDTELNVAWEASPAPCDEELTHAIRALRSSLLAEHAGLFGCGKERKFEDMEHLTAHLESLADDDEARLCRYQPDPTFENSELPEALEPIARVVDPAQPVDNEFIFESFTKSELGSFARGIFKLSQMLIRL</sequence>
<reference evidence="5 6" key="1">
    <citation type="submission" date="2019-04" db="EMBL/GenBank/DDBJ databases">
        <title>Geobacter oryzae sp. nov., ferric-reducing bacteria isolated from paddy soil.</title>
        <authorList>
            <person name="Xu Z."/>
            <person name="Masuda Y."/>
            <person name="Itoh H."/>
            <person name="Senoo K."/>
        </authorList>
    </citation>
    <scope>NUCLEOTIDE SEQUENCE [LARGE SCALE GENOMIC DNA]</scope>
    <source>
        <strain evidence="5 6">Red111</strain>
    </source>
</reference>
<dbReference type="Pfam" id="PF13091">
    <property type="entry name" value="PLDc_2"/>
    <property type="match status" value="1"/>
</dbReference>
<dbReference type="Gene3D" id="3.30.870.10">
    <property type="entry name" value="Endonuclease Chain A"/>
    <property type="match status" value="2"/>
</dbReference>
<dbReference type="InterPro" id="IPR015679">
    <property type="entry name" value="PLipase_D_fam"/>
</dbReference>
<dbReference type="GO" id="GO:0009395">
    <property type="term" value="P:phospholipid catabolic process"/>
    <property type="evidence" value="ECO:0007669"/>
    <property type="project" value="TreeGrafter"/>
</dbReference>
<dbReference type="SUPFAM" id="SSF56024">
    <property type="entry name" value="Phospholipase D/nuclease"/>
    <property type="match status" value="2"/>
</dbReference>
<dbReference type="EMBL" id="SRSC01000003">
    <property type="protein sequence ID" value="TGU71686.1"/>
    <property type="molecule type" value="Genomic_DNA"/>
</dbReference>
<feature type="domain" description="PLD phosphodiesterase" evidence="4">
    <location>
        <begin position="128"/>
        <end position="155"/>
    </location>
</feature>
<dbReference type="PANTHER" id="PTHR18896">
    <property type="entry name" value="PHOSPHOLIPASE D"/>
    <property type="match status" value="1"/>
</dbReference>
<evidence type="ECO:0000259" key="4">
    <source>
        <dbReference type="PROSITE" id="PS50035"/>
    </source>
</evidence>
<keyword evidence="3" id="KW-0443">Lipid metabolism</keyword>
<accession>A0A4S1CF71</accession>
<evidence type="ECO:0000256" key="3">
    <source>
        <dbReference type="ARBA" id="ARBA00023098"/>
    </source>
</evidence>
<keyword evidence="2" id="KW-0378">Hydrolase</keyword>
<keyword evidence="6" id="KW-1185">Reference proteome</keyword>
<dbReference type="InterPro" id="IPR001736">
    <property type="entry name" value="PLipase_D/transphosphatidylase"/>
</dbReference>
<gene>
    <name evidence="5" type="ORF">E4633_15385</name>
</gene>
<feature type="domain" description="PLD phosphodiesterase" evidence="4">
    <location>
        <begin position="351"/>
        <end position="378"/>
    </location>
</feature>
<dbReference type="CDD" id="cd09140">
    <property type="entry name" value="PLDc_vPLD1_2_like_bac_1"/>
    <property type="match status" value="1"/>
</dbReference>
<dbReference type="PANTHER" id="PTHR18896:SF60">
    <property type="entry name" value="PHOSPHOLIPASE D"/>
    <property type="match status" value="1"/>
</dbReference>
<keyword evidence="1" id="KW-0677">Repeat</keyword>
<dbReference type="RefSeq" id="WP_135871491.1">
    <property type="nucleotide sequence ID" value="NZ_SRSC01000003.1"/>
</dbReference>
<dbReference type="CDD" id="cd09143">
    <property type="entry name" value="PLDc_vPLD1_2_like_bac_2"/>
    <property type="match status" value="1"/>
</dbReference>
<dbReference type="Pfam" id="PF00614">
    <property type="entry name" value="PLDc"/>
    <property type="match status" value="1"/>
</dbReference>
<protein>
    <submittedName>
        <fullName evidence="5">Phospholipase</fullName>
    </submittedName>
</protein>
<comment type="caution">
    <text evidence="5">The sequence shown here is derived from an EMBL/GenBank/DDBJ whole genome shotgun (WGS) entry which is preliminary data.</text>
</comment>
<evidence type="ECO:0000256" key="2">
    <source>
        <dbReference type="ARBA" id="ARBA00022801"/>
    </source>
</evidence>
<name>A0A4S1CF71_9BACT</name>
<dbReference type="SMART" id="SM00155">
    <property type="entry name" value="PLDc"/>
    <property type="match status" value="2"/>
</dbReference>
<dbReference type="AlphaFoldDB" id="A0A4S1CF71"/>
<proteinExistence type="predicted"/>
<organism evidence="5 6">
    <name type="scientific">Geomonas terrae</name>
    <dbReference type="NCBI Taxonomy" id="2562681"/>
    <lineage>
        <taxon>Bacteria</taxon>
        <taxon>Pseudomonadati</taxon>
        <taxon>Thermodesulfobacteriota</taxon>
        <taxon>Desulfuromonadia</taxon>
        <taxon>Geobacterales</taxon>
        <taxon>Geobacteraceae</taxon>
        <taxon>Geomonas</taxon>
    </lineage>
</organism>
<dbReference type="GO" id="GO:0004630">
    <property type="term" value="F:phospholipase D activity"/>
    <property type="evidence" value="ECO:0007669"/>
    <property type="project" value="TreeGrafter"/>
</dbReference>
<evidence type="ECO:0000313" key="6">
    <source>
        <dbReference type="Proteomes" id="UP000306416"/>
    </source>
</evidence>
<evidence type="ECO:0000256" key="1">
    <source>
        <dbReference type="ARBA" id="ARBA00022737"/>
    </source>
</evidence>
<evidence type="ECO:0000313" key="5">
    <source>
        <dbReference type="EMBL" id="TGU71686.1"/>
    </source>
</evidence>
<dbReference type="InterPro" id="IPR025202">
    <property type="entry name" value="PLD-like_dom"/>
</dbReference>
<dbReference type="GO" id="GO:0005886">
    <property type="term" value="C:plasma membrane"/>
    <property type="evidence" value="ECO:0007669"/>
    <property type="project" value="TreeGrafter"/>
</dbReference>
<dbReference type="Proteomes" id="UP000306416">
    <property type="component" value="Unassembled WGS sequence"/>
</dbReference>
<dbReference type="PROSITE" id="PS50035">
    <property type="entry name" value="PLD"/>
    <property type="match status" value="2"/>
</dbReference>